<reference evidence="1 2" key="1">
    <citation type="submission" date="2022-05" db="EMBL/GenBank/DDBJ databases">
        <authorList>
            <consortium name="Genoscope - CEA"/>
            <person name="William W."/>
        </authorList>
    </citation>
    <scope>NUCLEOTIDE SEQUENCE [LARGE SCALE GENOMIC DNA]</scope>
</reference>
<name>A0ABN8PB14_9CNID</name>
<organism evidence="1 2">
    <name type="scientific">Porites evermanni</name>
    <dbReference type="NCBI Taxonomy" id="104178"/>
    <lineage>
        <taxon>Eukaryota</taxon>
        <taxon>Metazoa</taxon>
        <taxon>Cnidaria</taxon>
        <taxon>Anthozoa</taxon>
        <taxon>Hexacorallia</taxon>
        <taxon>Scleractinia</taxon>
        <taxon>Fungiina</taxon>
        <taxon>Poritidae</taxon>
        <taxon>Porites</taxon>
    </lineage>
</organism>
<evidence type="ECO:0000313" key="1">
    <source>
        <dbReference type="EMBL" id="CAH3140152.1"/>
    </source>
</evidence>
<evidence type="ECO:0008006" key="3">
    <source>
        <dbReference type="Google" id="ProtNLM"/>
    </source>
</evidence>
<feature type="non-terminal residue" evidence="1">
    <location>
        <position position="148"/>
    </location>
</feature>
<dbReference type="EMBL" id="CALNXI010000795">
    <property type="protein sequence ID" value="CAH3140152.1"/>
    <property type="molecule type" value="Genomic_DNA"/>
</dbReference>
<dbReference type="PANTHER" id="PTHR35450">
    <property type="entry name" value="REVERSE TRANSCRIPTASE DOMAIN-CONTAINING PROTEIN"/>
    <property type="match status" value="1"/>
</dbReference>
<dbReference type="Proteomes" id="UP001159427">
    <property type="component" value="Unassembled WGS sequence"/>
</dbReference>
<protein>
    <recommendedName>
        <fullName evidence="3">Reverse transcriptase</fullName>
    </recommendedName>
</protein>
<gene>
    <name evidence="1" type="ORF">PEVE_00041589</name>
</gene>
<accession>A0ABN8PB14</accession>
<dbReference type="PANTHER" id="PTHR35450:SF2">
    <property type="entry name" value="REVERSE TRANSCRIPTASE DOMAIN-CONTAINING PROTEIN"/>
    <property type="match status" value="1"/>
</dbReference>
<proteinExistence type="predicted"/>
<comment type="caution">
    <text evidence="1">The sequence shown here is derived from an EMBL/GenBank/DDBJ whole genome shotgun (WGS) entry which is preliminary data.</text>
</comment>
<evidence type="ECO:0000313" key="2">
    <source>
        <dbReference type="Proteomes" id="UP001159427"/>
    </source>
</evidence>
<sequence>MHHPKSDVDRLYLPRTEGGRGLVQLRLSYKTTTIGLDKFLQETHDTPSTLTVQAKAKHQGRHQLRSKWESKALHGKYPLRVRQADVDQDKTHRWLKAAGLKAETEGFIIAVQDQSLQMNPKCRLCGRFDDTIDHLVSGCPELAKTVHI</sequence>
<keyword evidence="2" id="KW-1185">Reference proteome</keyword>